<dbReference type="STRING" id="1245745.A0A0A2V619"/>
<dbReference type="Gene3D" id="1.20.1250.20">
    <property type="entry name" value="MFS general substrate transporter like domains"/>
    <property type="match status" value="2"/>
</dbReference>
<comment type="subcellular location">
    <subcellularLocation>
        <location evidence="1">Membrane</location>
        <topology evidence="1">Multi-pass membrane protein</topology>
    </subcellularLocation>
</comment>
<feature type="domain" description="AB hydrolase-1" evidence="7">
    <location>
        <begin position="473"/>
        <end position="709"/>
    </location>
</feature>
<evidence type="ECO:0000313" key="8">
    <source>
        <dbReference type="EMBL" id="KGQ03256.1"/>
    </source>
</evidence>
<protein>
    <submittedName>
        <fullName evidence="8">High-affinity nicotinic acid transporter</fullName>
    </submittedName>
</protein>
<evidence type="ECO:0000256" key="4">
    <source>
        <dbReference type="ARBA" id="ARBA00022989"/>
    </source>
</evidence>
<dbReference type="AlphaFoldDB" id="A0A0A2V619"/>
<name>A0A0A2V619_BEABA</name>
<feature type="transmembrane region" description="Helical" evidence="6">
    <location>
        <begin position="163"/>
        <end position="186"/>
    </location>
</feature>
<organism evidence="8 9">
    <name type="scientific">Beauveria bassiana D1-5</name>
    <dbReference type="NCBI Taxonomy" id="1245745"/>
    <lineage>
        <taxon>Eukaryota</taxon>
        <taxon>Fungi</taxon>
        <taxon>Dikarya</taxon>
        <taxon>Ascomycota</taxon>
        <taxon>Pezizomycotina</taxon>
        <taxon>Sordariomycetes</taxon>
        <taxon>Hypocreomycetidae</taxon>
        <taxon>Hypocreales</taxon>
        <taxon>Cordycipitaceae</taxon>
        <taxon>Beauveria</taxon>
    </lineage>
</organism>
<reference evidence="8 9" key="1">
    <citation type="submission" date="2012-10" db="EMBL/GenBank/DDBJ databases">
        <title>Genome sequencing and analysis of entomopathogenic fungi Beauveria bassiana D1-5.</title>
        <authorList>
            <person name="Li Q."/>
            <person name="Wang L."/>
            <person name="Zhang Z."/>
            <person name="Wang Q."/>
            <person name="Ren J."/>
            <person name="Wang M."/>
            <person name="Xu W."/>
            <person name="Wang J."/>
            <person name="Lu Y."/>
            <person name="Du Q."/>
            <person name="Sun Z."/>
        </authorList>
    </citation>
    <scope>NUCLEOTIDE SEQUENCE [LARGE SCALE GENOMIC DNA]</scope>
    <source>
        <strain evidence="8 9">D1-5</strain>
    </source>
</reference>
<evidence type="ECO:0000256" key="1">
    <source>
        <dbReference type="ARBA" id="ARBA00004141"/>
    </source>
</evidence>
<dbReference type="SUPFAM" id="SSF53474">
    <property type="entry name" value="alpha/beta-Hydrolases"/>
    <property type="match status" value="1"/>
</dbReference>
<feature type="transmembrane region" description="Helical" evidence="6">
    <location>
        <begin position="274"/>
        <end position="291"/>
    </location>
</feature>
<dbReference type="InterPro" id="IPR036259">
    <property type="entry name" value="MFS_trans_sf"/>
</dbReference>
<comment type="caution">
    <text evidence="8">The sequence shown here is derived from an EMBL/GenBank/DDBJ whole genome shotgun (WGS) entry which is preliminary data.</text>
</comment>
<dbReference type="Pfam" id="PF07690">
    <property type="entry name" value="MFS_1"/>
    <property type="match status" value="1"/>
</dbReference>
<gene>
    <name evidence="8" type="ORF">BBAD15_g11521</name>
</gene>
<dbReference type="Pfam" id="PF12697">
    <property type="entry name" value="Abhydrolase_6"/>
    <property type="match status" value="1"/>
</dbReference>
<evidence type="ECO:0000256" key="5">
    <source>
        <dbReference type="ARBA" id="ARBA00023136"/>
    </source>
</evidence>
<dbReference type="InterPro" id="IPR000073">
    <property type="entry name" value="AB_hydrolase_1"/>
</dbReference>
<feature type="transmembrane region" description="Helical" evidence="6">
    <location>
        <begin position="325"/>
        <end position="346"/>
    </location>
</feature>
<evidence type="ECO:0000259" key="7">
    <source>
        <dbReference type="Pfam" id="PF12697"/>
    </source>
</evidence>
<dbReference type="InterPro" id="IPR029058">
    <property type="entry name" value="AB_hydrolase_fold"/>
</dbReference>
<dbReference type="GO" id="GO:0016020">
    <property type="term" value="C:membrane"/>
    <property type="evidence" value="ECO:0007669"/>
    <property type="project" value="UniProtKB-SubCell"/>
</dbReference>
<dbReference type="PANTHER" id="PTHR43791">
    <property type="entry name" value="PERMEASE-RELATED"/>
    <property type="match status" value="1"/>
</dbReference>
<feature type="transmembrane region" description="Helical" evidence="6">
    <location>
        <begin position="300"/>
        <end position="319"/>
    </location>
</feature>
<feature type="transmembrane region" description="Helical" evidence="6">
    <location>
        <begin position="358"/>
        <end position="378"/>
    </location>
</feature>
<dbReference type="GO" id="GO:0022857">
    <property type="term" value="F:transmembrane transporter activity"/>
    <property type="evidence" value="ECO:0007669"/>
    <property type="project" value="InterPro"/>
</dbReference>
<dbReference type="InterPro" id="IPR011701">
    <property type="entry name" value="MFS"/>
</dbReference>
<sequence length="728" mass="80066">MITNAKDKNAATPSNVANAVREEIDKESVLVAHIQASPSSVVTLAEKRLLRKIDFRVLPIPILLVGLSSIDRVNISSAKVAGMAQDLNLGGARYNIAVLGSPTGPALTLRKPACVYLISSWYKRYETHRRIAIWYTLASIIAGFAGVISYGCSKLEGLGGLRGWRWIFIVPGLITIACVLLVYFFVSEFPENAKWLNPDELNLVRERLQQDRAEILDDSATLRESFASLKDWRVWAMAMLYFYIAAAYYALAFFTPTILSAFGFSVALSQILQTPPYIFASICSVATGYYADKLHRRAPFMYGHAAVVIGGFLLMGWGPDTGGKLTGVFLSIAGIQCIIPTVLTFMSNNTVSVKDRKVAIALQIVVGAIGGLVGSLIFRPQDAPTYRPGMYAAFALIVLFLVNVFVVTESLYNVSVQLGTILASGRRLLVNRHLLLPLSFTFTSFVMALPTPPDAANMALSFTSLNEEKPISIVLLHGGFTCRLEFALVIPHLSDFHLLIPDLPLHSASRQIKPGTIENSASLVAHFIGLHAHGGKAHVVGVSMGGYVGQCLALHQPDLVLSLFVTGAAPLAGKRLLMARWPRFTYCFMIFMLHVIPTSVYRYRSSQLGLMIDDELLSEMRANFTWELVKDMFSWVLLFNLDHVRQLPVRVLSIAGAKGDDVPSIEKTAETLRSRRTGQGELWPEDGSGAVIVRDATHGWDLQFPERFALGVAAWVSGKKLPEEFERL</sequence>
<dbReference type="Gene3D" id="3.40.50.1820">
    <property type="entry name" value="alpha/beta hydrolase"/>
    <property type="match status" value="1"/>
</dbReference>
<accession>A0A0A2V619</accession>
<keyword evidence="5 6" id="KW-0472">Membrane</keyword>
<dbReference type="SUPFAM" id="SSF103473">
    <property type="entry name" value="MFS general substrate transporter"/>
    <property type="match status" value="1"/>
</dbReference>
<dbReference type="HOGENOM" id="CLU_380333_0_0_1"/>
<dbReference type="Proteomes" id="UP000030106">
    <property type="component" value="Unassembled WGS sequence"/>
</dbReference>
<keyword evidence="4 6" id="KW-1133">Transmembrane helix</keyword>
<dbReference type="EMBL" id="ANFO01001266">
    <property type="protein sequence ID" value="KGQ03256.1"/>
    <property type="molecule type" value="Genomic_DNA"/>
</dbReference>
<dbReference type="OrthoDB" id="8119704at2759"/>
<feature type="transmembrane region" description="Helical" evidence="6">
    <location>
        <begin position="433"/>
        <end position="451"/>
    </location>
</feature>
<evidence type="ECO:0000256" key="6">
    <source>
        <dbReference type="SAM" id="Phobius"/>
    </source>
</evidence>
<evidence type="ECO:0000256" key="3">
    <source>
        <dbReference type="ARBA" id="ARBA00022692"/>
    </source>
</evidence>
<feature type="transmembrane region" description="Helical" evidence="6">
    <location>
        <begin position="240"/>
        <end position="268"/>
    </location>
</feature>
<keyword evidence="3 6" id="KW-0812">Transmembrane</keyword>
<feature type="transmembrane region" description="Helical" evidence="6">
    <location>
        <begin position="132"/>
        <end position="151"/>
    </location>
</feature>
<keyword evidence="2" id="KW-0813">Transport</keyword>
<feature type="transmembrane region" description="Helical" evidence="6">
    <location>
        <begin position="390"/>
        <end position="412"/>
    </location>
</feature>
<dbReference type="PANTHER" id="PTHR43791:SF3">
    <property type="entry name" value="MAJOR FACILITATOR SUPERFAMILY (MFS) PROFILE DOMAIN-CONTAINING PROTEIN"/>
    <property type="match status" value="1"/>
</dbReference>
<evidence type="ECO:0000256" key="2">
    <source>
        <dbReference type="ARBA" id="ARBA00022448"/>
    </source>
</evidence>
<evidence type="ECO:0000313" key="9">
    <source>
        <dbReference type="Proteomes" id="UP000030106"/>
    </source>
</evidence>
<proteinExistence type="predicted"/>